<gene>
    <name evidence="1" type="ORF">L3Q82_000829</name>
</gene>
<dbReference type="Proteomes" id="UP000831701">
    <property type="component" value="Chromosome 11"/>
</dbReference>
<evidence type="ECO:0000313" key="2">
    <source>
        <dbReference type="Proteomes" id="UP000831701"/>
    </source>
</evidence>
<protein>
    <submittedName>
        <fullName evidence="1">Uncharacterized protein</fullName>
    </submittedName>
</protein>
<dbReference type="EMBL" id="CM041541">
    <property type="protein sequence ID" value="KAI3365847.1"/>
    <property type="molecule type" value="Genomic_DNA"/>
</dbReference>
<sequence>MAAGIVQMWLVDIMDIYTTPSPRGMMFAHSSTPFTETVTKIGSKVVIGDHGDLAALIGGIVAAALLLLICMLAVLMWCLSSHKGSYITNEMDDDDEDNDEDNINDNNDESVGSGTALQSQEPLKAKEDE</sequence>
<comment type="caution">
    <text evidence="1">The sequence shown here is derived from an EMBL/GenBank/DDBJ whole genome shotgun (WGS) entry which is preliminary data.</text>
</comment>
<name>A0ACB8WD63_9TELE</name>
<accession>A0ACB8WD63</accession>
<proteinExistence type="predicted"/>
<evidence type="ECO:0000313" key="1">
    <source>
        <dbReference type="EMBL" id="KAI3365847.1"/>
    </source>
</evidence>
<keyword evidence="2" id="KW-1185">Reference proteome</keyword>
<reference evidence="1" key="1">
    <citation type="submission" date="2022-04" db="EMBL/GenBank/DDBJ databases">
        <title>Jade perch genome.</title>
        <authorList>
            <person name="Chao B."/>
        </authorList>
    </citation>
    <scope>NUCLEOTIDE SEQUENCE</scope>
    <source>
        <strain evidence="1">CB-2022</strain>
    </source>
</reference>
<organism evidence="1 2">
    <name type="scientific">Scortum barcoo</name>
    <name type="common">barcoo grunter</name>
    <dbReference type="NCBI Taxonomy" id="214431"/>
    <lineage>
        <taxon>Eukaryota</taxon>
        <taxon>Metazoa</taxon>
        <taxon>Chordata</taxon>
        <taxon>Craniata</taxon>
        <taxon>Vertebrata</taxon>
        <taxon>Euteleostomi</taxon>
        <taxon>Actinopterygii</taxon>
        <taxon>Neopterygii</taxon>
        <taxon>Teleostei</taxon>
        <taxon>Neoteleostei</taxon>
        <taxon>Acanthomorphata</taxon>
        <taxon>Eupercaria</taxon>
        <taxon>Centrarchiformes</taxon>
        <taxon>Terapontoidei</taxon>
        <taxon>Terapontidae</taxon>
        <taxon>Scortum</taxon>
    </lineage>
</organism>